<reference evidence="3" key="2">
    <citation type="submission" date="2025-09" db="UniProtKB">
        <authorList>
            <consortium name="Ensembl"/>
        </authorList>
    </citation>
    <scope>IDENTIFICATION</scope>
</reference>
<dbReference type="SUPFAM" id="SSF46785">
    <property type="entry name" value="Winged helix' DNA-binding domain"/>
    <property type="match status" value="1"/>
</dbReference>
<evidence type="ECO:0000259" key="2">
    <source>
        <dbReference type="PROSITE" id="PS51504"/>
    </source>
</evidence>
<reference evidence="3" key="1">
    <citation type="submission" date="2025-08" db="UniProtKB">
        <authorList>
            <consortium name="Ensembl"/>
        </authorList>
    </citation>
    <scope>IDENTIFICATION</scope>
</reference>
<accession>A0A7M4EKT0</accession>
<dbReference type="InterPro" id="IPR036388">
    <property type="entry name" value="WH-like_DNA-bd_sf"/>
</dbReference>
<dbReference type="InterPro" id="IPR036390">
    <property type="entry name" value="WH_DNA-bd_sf"/>
</dbReference>
<dbReference type="GO" id="GO:0000786">
    <property type="term" value="C:nucleosome"/>
    <property type="evidence" value="ECO:0007669"/>
    <property type="project" value="InterPro"/>
</dbReference>
<dbReference type="AlphaFoldDB" id="A0A7M4EKT0"/>
<feature type="compositionally biased region" description="Polar residues" evidence="1">
    <location>
        <begin position="14"/>
        <end position="32"/>
    </location>
</feature>
<dbReference type="GeneTree" id="ENSGT00730000113862"/>
<keyword evidence="4" id="KW-1185">Reference proteome</keyword>
<dbReference type="Proteomes" id="UP000594220">
    <property type="component" value="Unplaced"/>
</dbReference>
<dbReference type="PROSITE" id="PS51504">
    <property type="entry name" value="H15"/>
    <property type="match status" value="1"/>
</dbReference>
<feature type="compositionally biased region" description="Basic and acidic residues" evidence="1">
    <location>
        <begin position="177"/>
        <end position="192"/>
    </location>
</feature>
<feature type="region of interest" description="Disordered" evidence="1">
    <location>
        <begin position="14"/>
        <end position="33"/>
    </location>
</feature>
<dbReference type="Ensembl" id="ENSCPRT00005013233.1">
    <property type="protein sequence ID" value="ENSCPRP00005011213.1"/>
    <property type="gene ID" value="ENSCPRG00005008015.1"/>
</dbReference>
<evidence type="ECO:0000256" key="1">
    <source>
        <dbReference type="SAM" id="MobiDB-lite"/>
    </source>
</evidence>
<evidence type="ECO:0000313" key="4">
    <source>
        <dbReference type="Proteomes" id="UP000594220"/>
    </source>
</evidence>
<feature type="region of interest" description="Disordered" evidence="1">
    <location>
        <begin position="157"/>
        <end position="199"/>
    </location>
</feature>
<dbReference type="Pfam" id="PF00538">
    <property type="entry name" value="Linker_histone"/>
    <property type="match status" value="1"/>
</dbReference>
<dbReference type="Gene3D" id="1.10.10.10">
    <property type="entry name" value="Winged helix-like DNA-binding domain superfamily/Winged helix DNA-binding domain"/>
    <property type="match status" value="1"/>
</dbReference>
<feature type="compositionally biased region" description="Basic residues" evidence="1">
    <location>
        <begin position="161"/>
        <end position="176"/>
    </location>
</feature>
<organism evidence="3 4">
    <name type="scientific">Crocodylus porosus</name>
    <name type="common">Saltwater crocodile</name>
    <name type="synonym">Estuarine crocodile</name>
    <dbReference type="NCBI Taxonomy" id="8502"/>
    <lineage>
        <taxon>Eukaryota</taxon>
        <taxon>Metazoa</taxon>
        <taxon>Chordata</taxon>
        <taxon>Craniata</taxon>
        <taxon>Vertebrata</taxon>
        <taxon>Euteleostomi</taxon>
        <taxon>Archelosauria</taxon>
        <taxon>Archosauria</taxon>
        <taxon>Crocodylia</taxon>
        <taxon>Longirostres</taxon>
        <taxon>Crocodylidae</taxon>
        <taxon>Crocodylus</taxon>
    </lineage>
</organism>
<evidence type="ECO:0000313" key="3">
    <source>
        <dbReference type="Ensembl" id="ENSCPRP00005011213.1"/>
    </source>
</evidence>
<sequence>MQKDKGISIIFKLNSTPPQTAHKSPPSETTSELSREVTGIQWEVGWGLHRTVCQEFSACKIRVGLSEGPASDGSSKLHKPLYQGLSKLILNAVATSNRRSGLSLQALKKTIEATGYDMVKRKNYFKRVLLNLVTKGGTSASGSFRLGKGVAALNKNAAPRKWGRSNRAGHRSRKLGRKEQKGSEGAAEEAKAEVCPPGQ</sequence>
<dbReference type="CDD" id="cd00073">
    <property type="entry name" value="H15"/>
    <property type="match status" value="1"/>
</dbReference>
<dbReference type="GO" id="GO:0006334">
    <property type="term" value="P:nucleosome assembly"/>
    <property type="evidence" value="ECO:0007669"/>
    <property type="project" value="InterPro"/>
</dbReference>
<dbReference type="SMART" id="SM00526">
    <property type="entry name" value="H15"/>
    <property type="match status" value="1"/>
</dbReference>
<dbReference type="GO" id="GO:0003677">
    <property type="term" value="F:DNA binding"/>
    <property type="evidence" value="ECO:0007669"/>
    <property type="project" value="InterPro"/>
</dbReference>
<protein>
    <recommendedName>
        <fullName evidence="2">H15 domain-containing protein</fullName>
    </recommendedName>
</protein>
<proteinExistence type="predicted"/>
<name>A0A7M4EKT0_CROPO</name>
<feature type="domain" description="H15" evidence="2">
    <location>
        <begin position="77"/>
        <end position="148"/>
    </location>
</feature>
<dbReference type="InterPro" id="IPR005818">
    <property type="entry name" value="Histone_H1/H5_H15"/>
</dbReference>